<dbReference type="InterPro" id="IPR000531">
    <property type="entry name" value="Beta-barrel_TonB"/>
</dbReference>
<dbReference type="Gene3D" id="2.60.40.1120">
    <property type="entry name" value="Carboxypeptidase-like, regulatory domain"/>
    <property type="match status" value="1"/>
</dbReference>
<keyword evidence="7 10" id="KW-0472">Membrane</keyword>
<comment type="similarity">
    <text evidence="10 11">Belongs to the TonB-dependent receptor family.</text>
</comment>
<dbReference type="Proteomes" id="UP001172082">
    <property type="component" value="Unassembled WGS sequence"/>
</dbReference>
<evidence type="ECO:0000313" key="16">
    <source>
        <dbReference type="Proteomes" id="UP001172082"/>
    </source>
</evidence>
<dbReference type="Gene3D" id="3.55.50.30">
    <property type="match status" value="1"/>
</dbReference>
<dbReference type="InterPro" id="IPR039426">
    <property type="entry name" value="TonB-dep_rcpt-like"/>
</dbReference>
<sequence>MKLLRQTNAPAFRKIISKWLLIILLMYCGSLHAQQESSQILVNESFMGKTLINILDELSAQYQLTLDYDKKDIQNRVMTAQFFNDEPIENVLSKLLEGQEVHFTIAGDRKIIIRKISEVLIKTYDPSKFNFTLTGKVKDRVSGETLPFANIWVKSTQKGTSTNQDGFFTLLNVPSDTSTIIIQYMGYLTKELRLYPDLLSGPLVVEINPISAELEEVVITDRKEHIMRASEGISTISISPAQLTALPSLGEKDIFRSLQLLPGISATNETSSGLYVRGGTPDQNLVLFDGFTVYHVDHFYGFFSTFNANAVKDVQLYKGGFGAKYGGRTSSVVSLTGKEGNTHKFSLSAGISAISANATLEMPFADGKGSFLFAGRRSYTDIIKSGLYNDIFDLFNEDEDNGNGGFVGRGGGRGGRFAQTTIEPAFFFHDLNTKISFRPSSKDIISLSFYNGQDNLDESNDLNSDNLGGNFGGNFQFQNSTTDITKWGNVGSSLKWGRQWNDRLYSNIVLAYSNYFSDRDLFSETEITRSDSVFNVIRGTVEDNDLKDFTLRLDNEYLLNEQHSLNFGTQITSNNIDYNLALNDTLNVLNRNDEGLVTAFYIQDSWKPTPQLTIVPGIRVSYYDVTEQSYFEPRLSASYQLNDKIKLKGAWGKYYQFVNRIVREDVTQGSRDFWLLANDITNPVSSSIHYIAGVSYETEDFLFDVEAYHKEMDGLSEYSLRFSGPRSRGFDELFFEGSGYARGIEFLLQKKFGKFTGWVGYTLGEVIHEFPELANEPFHALHDQTHEFKIVNSFRLGNWTFAGTWVYATGKPYTAPIGGYELTLLDGTTSNYNSVGSKNSLRLPDYHRMDVSVTNNFKMGQATAEVGLSVFNLYNHTNVWYKTFEIIEDDVITTDVNTVGFTPNIFFNIKF</sequence>
<dbReference type="PANTHER" id="PTHR30069:SF29">
    <property type="entry name" value="HEMOGLOBIN AND HEMOGLOBIN-HAPTOGLOBIN-BINDING PROTEIN 1-RELATED"/>
    <property type="match status" value="1"/>
</dbReference>
<dbReference type="InterPro" id="IPR036942">
    <property type="entry name" value="Beta-barrel_TonB_sf"/>
</dbReference>
<evidence type="ECO:0000259" key="12">
    <source>
        <dbReference type="Pfam" id="PF00593"/>
    </source>
</evidence>
<dbReference type="InterPro" id="IPR032508">
    <property type="entry name" value="FecR_C"/>
</dbReference>
<evidence type="ECO:0000256" key="7">
    <source>
        <dbReference type="ARBA" id="ARBA00023136"/>
    </source>
</evidence>
<evidence type="ECO:0000256" key="9">
    <source>
        <dbReference type="ARBA" id="ARBA00023237"/>
    </source>
</evidence>
<keyword evidence="8 15" id="KW-0675">Receptor</keyword>
<evidence type="ECO:0000256" key="2">
    <source>
        <dbReference type="ARBA" id="ARBA00022448"/>
    </source>
</evidence>
<dbReference type="RefSeq" id="WP_346752432.1">
    <property type="nucleotide sequence ID" value="NZ_JAUJEA010000004.1"/>
</dbReference>
<protein>
    <submittedName>
        <fullName evidence="15">TonB-dependent receptor</fullName>
    </submittedName>
</protein>
<evidence type="ECO:0000256" key="11">
    <source>
        <dbReference type="RuleBase" id="RU003357"/>
    </source>
</evidence>
<evidence type="ECO:0000256" key="6">
    <source>
        <dbReference type="ARBA" id="ARBA00023077"/>
    </source>
</evidence>
<keyword evidence="4 10" id="KW-0812">Transmembrane</keyword>
<dbReference type="PANTHER" id="PTHR30069">
    <property type="entry name" value="TONB-DEPENDENT OUTER MEMBRANE RECEPTOR"/>
    <property type="match status" value="1"/>
</dbReference>
<feature type="domain" description="TonB-dependent receptor-like beta-barrel" evidence="12">
    <location>
        <begin position="448"/>
        <end position="873"/>
    </location>
</feature>
<dbReference type="Gene3D" id="2.40.170.20">
    <property type="entry name" value="TonB-dependent receptor, beta-barrel domain"/>
    <property type="match status" value="1"/>
</dbReference>
<keyword evidence="5" id="KW-0732">Signal</keyword>
<comment type="subcellular location">
    <subcellularLocation>
        <location evidence="1 10">Cell outer membrane</location>
        <topology evidence="1 10">Multi-pass membrane protein</topology>
    </subcellularLocation>
</comment>
<dbReference type="Gene3D" id="2.170.130.10">
    <property type="entry name" value="TonB-dependent receptor, plug domain"/>
    <property type="match status" value="1"/>
</dbReference>
<feature type="domain" description="TonB-dependent receptor plug" evidence="13">
    <location>
        <begin position="248"/>
        <end position="330"/>
    </location>
</feature>
<dbReference type="EMBL" id="JAUJEA010000004">
    <property type="protein sequence ID" value="MDN5202408.1"/>
    <property type="molecule type" value="Genomic_DNA"/>
</dbReference>
<proteinExistence type="inferred from homology"/>
<evidence type="ECO:0000256" key="10">
    <source>
        <dbReference type="PROSITE-ProRule" id="PRU01360"/>
    </source>
</evidence>
<dbReference type="InterPro" id="IPR008969">
    <property type="entry name" value="CarboxyPept-like_regulatory"/>
</dbReference>
<organism evidence="15 16">
    <name type="scientific">Splendidivirga corallicola</name>
    <dbReference type="NCBI Taxonomy" id="3051826"/>
    <lineage>
        <taxon>Bacteria</taxon>
        <taxon>Pseudomonadati</taxon>
        <taxon>Bacteroidota</taxon>
        <taxon>Cytophagia</taxon>
        <taxon>Cytophagales</taxon>
        <taxon>Splendidivirgaceae</taxon>
        <taxon>Splendidivirga</taxon>
    </lineage>
</organism>
<dbReference type="Pfam" id="PF00593">
    <property type="entry name" value="TonB_dep_Rec_b-barrel"/>
    <property type="match status" value="1"/>
</dbReference>
<feature type="domain" description="Protein FecR C-terminal" evidence="14">
    <location>
        <begin position="46"/>
        <end position="112"/>
    </location>
</feature>
<keyword evidence="9 10" id="KW-0998">Cell outer membrane</keyword>
<name>A0ABT8KPS4_9BACT</name>
<accession>A0ABT8KPS4</accession>
<keyword evidence="16" id="KW-1185">Reference proteome</keyword>
<evidence type="ECO:0000256" key="4">
    <source>
        <dbReference type="ARBA" id="ARBA00022692"/>
    </source>
</evidence>
<dbReference type="SUPFAM" id="SSF56935">
    <property type="entry name" value="Porins"/>
    <property type="match status" value="1"/>
</dbReference>
<gene>
    <name evidence="15" type="ORF">QQ008_13560</name>
</gene>
<keyword evidence="6 11" id="KW-0798">TonB box</keyword>
<comment type="caution">
    <text evidence="15">The sequence shown here is derived from an EMBL/GenBank/DDBJ whole genome shotgun (WGS) entry which is preliminary data.</text>
</comment>
<dbReference type="Pfam" id="PF16344">
    <property type="entry name" value="FecR_C"/>
    <property type="match status" value="1"/>
</dbReference>
<evidence type="ECO:0000259" key="14">
    <source>
        <dbReference type="Pfam" id="PF16344"/>
    </source>
</evidence>
<keyword evidence="2 10" id="KW-0813">Transport</keyword>
<evidence type="ECO:0000256" key="8">
    <source>
        <dbReference type="ARBA" id="ARBA00023170"/>
    </source>
</evidence>
<evidence type="ECO:0000256" key="1">
    <source>
        <dbReference type="ARBA" id="ARBA00004571"/>
    </source>
</evidence>
<reference evidence="15" key="1">
    <citation type="submission" date="2023-06" db="EMBL/GenBank/DDBJ databases">
        <title>Genomic of Parafulvivirga corallium.</title>
        <authorList>
            <person name="Wang G."/>
        </authorList>
    </citation>
    <scope>NUCLEOTIDE SEQUENCE</scope>
    <source>
        <strain evidence="15">BMA10</strain>
    </source>
</reference>
<evidence type="ECO:0000256" key="3">
    <source>
        <dbReference type="ARBA" id="ARBA00022452"/>
    </source>
</evidence>
<evidence type="ECO:0000313" key="15">
    <source>
        <dbReference type="EMBL" id="MDN5202408.1"/>
    </source>
</evidence>
<dbReference type="InterPro" id="IPR012910">
    <property type="entry name" value="Plug_dom"/>
</dbReference>
<evidence type="ECO:0000259" key="13">
    <source>
        <dbReference type="Pfam" id="PF07715"/>
    </source>
</evidence>
<keyword evidence="3 10" id="KW-1134">Transmembrane beta strand</keyword>
<dbReference type="PROSITE" id="PS52016">
    <property type="entry name" value="TONB_DEPENDENT_REC_3"/>
    <property type="match status" value="1"/>
</dbReference>
<dbReference type="SUPFAM" id="SSF49464">
    <property type="entry name" value="Carboxypeptidase regulatory domain-like"/>
    <property type="match status" value="1"/>
</dbReference>
<dbReference type="Pfam" id="PF13715">
    <property type="entry name" value="CarbopepD_reg_2"/>
    <property type="match status" value="1"/>
</dbReference>
<dbReference type="InterPro" id="IPR037066">
    <property type="entry name" value="Plug_dom_sf"/>
</dbReference>
<evidence type="ECO:0000256" key="5">
    <source>
        <dbReference type="ARBA" id="ARBA00022729"/>
    </source>
</evidence>
<dbReference type="Pfam" id="PF07715">
    <property type="entry name" value="Plug"/>
    <property type="match status" value="1"/>
</dbReference>